<evidence type="ECO:0000256" key="5">
    <source>
        <dbReference type="PIRSR" id="PIRSR000948-2"/>
    </source>
</evidence>
<feature type="binding site" evidence="4">
    <location>
        <position position="228"/>
    </location>
    <ligand>
        <name>Zn(2+)</name>
        <dbReference type="ChEBI" id="CHEBI:29105"/>
        <label>1</label>
    </ligand>
</feature>
<dbReference type="GO" id="GO:0004767">
    <property type="term" value="F:sphingomyelin phosphodiesterase activity"/>
    <property type="evidence" value="ECO:0007669"/>
    <property type="project" value="UniProtKB-UniRule"/>
</dbReference>
<dbReference type="AlphaFoldDB" id="A0A6A6UK41"/>
<dbReference type="PANTHER" id="PTHR10340:SF27">
    <property type="entry name" value="ACL091CP"/>
    <property type="match status" value="1"/>
</dbReference>
<dbReference type="InterPro" id="IPR029052">
    <property type="entry name" value="Metallo-depent_PP-like"/>
</dbReference>
<keyword evidence="3" id="KW-0326">Glycosidase</keyword>
<evidence type="ECO:0000259" key="6">
    <source>
        <dbReference type="Pfam" id="PF00149"/>
    </source>
</evidence>
<name>A0A6A6UK41_9PEZI</name>
<evidence type="ECO:0000256" key="1">
    <source>
        <dbReference type="ARBA" id="ARBA00022801"/>
    </source>
</evidence>
<feature type="binding site" evidence="4">
    <location>
        <position position="310"/>
    </location>
    <ligand>
        <name>Zn(2+)</name>
        <dbReference type="ChEBI" id="CHEBI:29105"/>
        <label>2</label>
    </ligand>
</feature>
<dbReference type="InterPro" id="IPR004843">
    <property type="entry name" value="Calcineurin-like_PHP"/>
</dbReference>
<evidence type="ECO:0000313" key="7">
    <source>
        <dbReference type="EMBL" id="KAF2672130.1"/>
    </source>
</evidence>
<feature type="binding site" evidence="4">
    <location>
        <position position="310"/>
    </location>
    <ligand>
        <name>Zn(2+)</name>
        <dbReference type="ChEBI" id="CHEBI:29105"/>
        <label>1</label>
    </ligand>
</feature>
<evidence type="ECO:0000313" key="8">
    <source>
        <dbReference type="Proteomes" id="UP000799302"/>
    </source>
</evidence>
<feature type="disulfide bond" evidence="5">
    <location>
        <begin position="249"/>
        <end position="275"/>
    </location>
</feature>
<dbReference type="Proteomes" id="UP000799302">
    <property type="component" value="Unassembled WGS sequence"/>
</dbReference>
<dbReference type="PANTHER" id="PTHR10340">
    <property type="entry name" value="SPHINGOMYELIN PHOSPHODIESTERASE"/>
    <property type="match status" value="1"/>
</dbReference>
<keyword evidence="5" id="KW-1015">Disulfide bond</keyword>
<evidence type="ECO:0000256" key="2">
    <source>
        <dbReference type="ARBA" id="ARBA00023180"/>
    </source>
</evidence>
<feature type="disulfide bond" evidence="5">
    <location>
        <begin position="141"/>
        <end position="152"/>
    </location>
</feature>
<reference evidence="7" key="1">
    <citation type="journal article" date="2020" name="Stud. Mycol.">
        <title>101 Dothideomycetes genomes: a test case for predicting lifestyles and emergence of pathogens.</title>
        <authorList>
            <person name="Haridas S."/>
            <person name="Albert R."/>
            <person name="Binder M."/>
            <person name="Bloem J."/>
            <person name="Labutti K."/>
            <person name="Salamov A."/>
            <person name="Andreopoulos B."/>
            <person name="Baker S."/>
            <person name="Barry K."/>
            <person name="Bills G."/>
            <person name="Bluhm B."/>
            <person name="Cannon C."/>
            <person name="Castanera R."/>
            <person name="Culley D."/>
            <person name="Daum C."/>
            <person name="Ezra D."/>
            <person name="Gonzalez J."/>
            <person name="Henrissat B."/>
            <person name="Kuo A."/>
            <person name="Liang C."/>
            <person name="Lipzen A."/>
            <person name="Lutzoni F."/>
            <person name="Magnuson J."/>
            <person name="Mondo S."/>
            <person name="Nolan M."/>
            <person name="Ohm R."/>
            <person name="Pangilinan J."/>
            <person name="Park H.-J."/>
            <person name="Ramirez L."/>
            <person name="Alfaro M."/>
            <person name="Sun H."/>
            <person name="Tritt A."/>
            <person name="Yoshinaga Y."/>
            <person name="Zwiers L.-H."/>
            <person name="Turgeon B."/>
            <person name="Goodwin S."/>
            <person name="Spatafora J."/>
            <person name="Crous P."/>
            <person name="Grigoriev I."/>
        </authorList>
    </citation>
    <scope>NUCLEOTIDE SEQUENCE</scope>
    <source>
        <strain evidence="7">CBS 115976</strain>
    </source>
</reference>
<proteinExistence type="inferred from homology"/>
<dbReference type="EMBL" id="MU004232">
    <property type="protein sequence ID" value="KAF2672130.1"/>
    <property type="molecule type" value="Genomic_DNA"/>
</dbReference>
<dbReference type="GO" id="GO:0016798">
    <property type="term" value="F:hydrolase activity, acting on glycosyl bonds"/>
    <property type="evidence" value="ECO:0007669"/>
    <property type="project" value="UniProtKB-KW"/>
</dbReference>
<evidence type="ECO:0000256" key="3">
    <source>
        <dbReference type="PIRNR" id="PIRNR000948"/>
    </source>
</evidence>
<keyword evidence="1 3" id="KW-0378">Hydrolase</keyword>
<feature type="binding site" evidence="4">
    <location>
        <position position="503"/>
    </location>
    <ligand>
        <name>Zn(2+)</name>
        <dbReference type="ChEBI" id="CHEBI:29105"/>
        <label>1</label>
    </ligand>
</feature>
<feature type="binding site" evidence="4">
    <location>
        <position position="230"/>
    </location>
    <ligand>
        <name>Zn(2+)</name>
        <dbReference type="ChEBI" id="CHEBI:29105"/>
        <label>1</label>
    </ligand>
</feature>
<keyword evidence="2" id="KW-0325">Glycoprotein</keyword>
<feature type="domain" description="Calcineurin-like phosphoesterase" evidence="6">
    <location>
        <begin position="223"/>
        <end position="504"/>
    </location>
</feature>
<comment type="similarity">
    <text evidence="3">Belongs to the acid sphingomyelinase family.</text>
</comment>
<dbReference type="Gene3D" id="3.60.21.10">
    <property type="match status" value="1"/>
</dbReference>
<feature type="binding site" evidence="4">
    <location>
        <position position="350"/>
    </location>
    <ligand>
        <name>Zn(2+)</name>
        <dbReference type="ChEBI" id="CHEBI:29105"/>
        <label>2</label>
    </ligand>
</feature>
<dbReference type="OrthoDB" id="282973at2759"/>
<sequence length="667" mass="71551">MAQSLIAAVHATAPGLSSYAVTGFPTSAFSSYYFLPASPTQEAQPIIVDPILNITFPYNLTNPDTIPTVAGDPVLYPVPTAILSAAAQAAYINQAIANVSTIITNNGTASNCTKCINALVIGQAAAKTAPSLVPNAFISLCQQFKFASNASCVESYRNDTFGAVWTQVLALADVKGSDGQYICNNLGFCPKPVTLPLNITSWFPKPKPANATVPKASGKRVKVAHLSDFHLDTRYGVGAEANCTSALCCRKNNPNPSAPKGQVLLPAPYYGAFACDSPYALGLAALESIGPLTGTSKTGEALGFSIYTGDLVAHDPQSQLSRAITEYTETSVYGMFKTYMTGPVFAALGNHDSNPENIDAPYTLPGALGQQSSWNYHHISALWLHEGWMGANDALSAGTHYGGYSVKTHLGLRIISFNTDFYYRSNYYMFINTTDPDASGTFKWMINELQAAEDAGERVWIIGHVLSGWDGSNPLPNPSDLFYQIVARYAPHVIANIFFGHTHEDQFMLYYSNNGTVQDAAHALTTGWVGPSITPLTNLNSGYRLYEVDTGDFNVYDAFTFYANVSSFPSFNGSLSTGPSFKYEYSTRDAYGPAANWPASAPLNATFWQKVTEAMAANHSLMSSLSPNCTSDACAKAKICYMRSGSVALGSQCPQGFASVQSPFKPT</sequence>
<dbReference type="GO" id="GO:0046872">
    <property type="term" value="F:metal ion binding"/>
    <property type="evidence" value="ECO:0007669"/>
    <property type="project" value="UniProtKB-KW"/>
</dbReference>
<evidence type="ECO:0000256" key="4">
    <source>
        <dbReference type="PIRSR" id="PIRSR000948-1"/>
    </source>
</evidence>
<dbReference type="SUPFAM" id="SSF56300">
    <property type="entry name" value="Metallo-dependent phosphatases"/>
    <property type="match status" value="1"/>
</dbReference>
<organism evidence="7 8">
    <name type="scientific">Microthyrium microscopicum</name>
    <dbReference type="NCBI Taxonomy" id="703497"/>
    <lineage>
        <taxon>Eukaryota</taxon>
        <taxon>Fungi</taxon>
        <taxon>Dikarya</taxon>
        <taxon>Ascomycota</taxon>
        <taxon>Pezizomycotina</taxon>
        <taxon>Dothideomycetes</taxon>
        <taxon>Dothideomycetes incertae sedis</taxon>
        <taxon>Microthyriales</taxon>
        <taxon>Microthyriaceae</taxon>
        <taxon>Microthyrium</taxon>
    </lineage>
</organism>
<dbReference type="Pfam" id="PF00149">
    <property type="entry name" value="Metallophos"/>
    <property type="match status" value="1"/>
</dbReference>
<feature type="disulfide bond" evidence="5">
    <location>
        <begin position="243"/>
        <end position="248"/>
    </location>
</feature>
<dbReference type="InterPro" id="IPR041805">
    <property type="entry name" value="ASMase/PPN1_MPP"/>
</dbReference>
<accession>A0A6A6UK41</accession>
<protein>
    <recommendedName>
        <fullName evidence="3">Sphingomyelin phosphodiesterase</fullName>
    </recommendedName>
</protein>
<feature type="binding site" evidence="4">
    <location>
        <position position="464"/>
    </location>
    <ligand>
        <name>Zn(2+)</name>
        <dbReference type="ChEBI" id="CHEBI:29105"/>
        <label>2</label>
    </ligand>
</feature>
<keyword evidence="4" id="KW-0862">Zinc</keyword>
<dbReference type="InterPro" id="IPR011160">
    <property type="entry name" value="Sphingomy_PDE"/>
</dbReference>
<feature type="binding site" evidence="4">
    <location>
        <position position="501"/>
    </location>
    <ligand>
        <name>Zn(2+)</name>
        <dbReference type="ChEBI" id="CHEBI:29105"/>
        <label>2</label>
    </ligand>
</feature>
<gene>
    <name evidence="7" type="ORF">BT63DRAFT_431949</name>
</gene>
<comment type="cofactor">
    <cofactor evidence="4">
        <name>Zn(2+)</name>
        <dbReference type="ChEBI" id="CHEBI:29105"/>
    </cofactor>
    <text evidence="4">Binds 2 Zn(2+) ions per subunit.</text>
</comment>
<dbReference type="CDD" id="cd00842">
    <property type="entry name" value="MPP_ASMase"/>
    <property type="match status" value="1"/>
</dbReference>
<comment type="function">
    <text evidence="3">Converts sphingomyelin to ceramide.</text>
</comment>
<dbReference type="GO" id="GO:0016020">
    <property type="term" value="C:membrane"/>
    <property type="evidence" value="ECO:0007669"/>
    <property type="project" value="GOC"/>
</dbReference>
<keyword evidence="8" id="KW-1185">Reference proteome</keyword>
<keyword evidence="4" id="KW-0479">Metal-binding</keyword>
<dbReference type="GO" id="GO:0006685">
    <property type="term" value="P:sphingomyelin catabolic process"/>
    <property type="evidence" value="ECO:0007669"/>
    <property type="project" value="UniProtKB-UniRule"/>
</dbReference>
<dbReference type="PIRSF" id="PIRSF000948">
    <property type="entry name" value="Sphingomy_PDE"/>
    <property type="match status" value="1"/>
</dbReference>